<evidence type="ECO:0000313" key="1">
    <source>
        <dbReference type="EMBL" id="KCV82353.1"/>
    </source>
</evidence>
<evidence type="ECO:0000313" key="2">
    <source>
        <dbReference type="Proteomes" id="UP000024836"/>
    </source>
</evidence>
<accession>A0A058ZLD4</accession>
<proteinExistence type="predicted"/>
<reference evidence="1 2" key="1">
    <citation type="submission" date="2013-04" db="EMBL/GenBank/DDBJ databases">
        <title>Shimia sp. 22II-S11-Z10 Genome Sequencing.</title>
        <authorList>
            <person name="Lai Q."/>
            <person name="Li G."/>
            <person name="Shao Z."/>
        </authorList>
    </citation>
    <scope>NUCLEOTIDE SEQUENCE [LARGE SCALE GENOMIC DNA]</scope>
    <source>
        <strain evidence="2">22II-S11-Z10</strain>
    </source>
</reference>
<name>A0A058ZLD4_9RHOB</name>
<dbReference type="eggNOG" id="ENOG5033I61">
    <property type="taxonomic scope" value="Bacteria"/>
</dbReference>
<dbReference type="Proteomes" id="UP000024836">
    <property type="component" value="Unassembled WGS sequence"/>
</dbReference>
<gene>
    <name evidence="1" type="ORF">ATO10_08182</name>
</gene>
<organism evidence="1 2">
    <name type="scientific">Actibacterium atlanticum</name>
    <dbReference type="NCBI Taxonomy" id="1461693"/>
    <lineage>
        <taxon>Bacteria</taxon>
        <taxon>Pseudomonadati</taxon>
        <taxon>Pseudomonadota</taxon>
        <taxon>Alphaproteobacteria</taxon>
        <taxon>Rhodobacterales</taxon>
        <taxon>Roseobacteraceae</taxon>
        <taxon>Actibacterium</taxon>
    </lineage>
</organism>
<dbReference type="AlphaFoldDB" id="A0A058ZLD4"/>
<comment type="caution">
    <text evidence="1">The sequence shown here is derived from an EMBL/GenBank/DDBJ whole genome shotgun (WGS) entry which is preliminary data.</text>
</comment>
<dbReference type="STRING" id="1461693.ATO10_08182"/>
<keyword evidence="2" id="KW-1185">Reference proteome</keyword>
<protein>
    <submittedName>
        <fullName evidence="1">Uncharacterized protein</fullName>
    </submittedName>
</protein>
<dbReference type="EMBL" id="AQQY01000004">
    <property type="protein sequence ID" value="KCV82353.1"/>
    <property type="molecule type" value="Genomic_DNA"/>
</dbReference>
<sequence>MRGPRLKTEQANRHIDQIVEMSERLPSDFYELRQTERFETGYPGGPSVFYGLEYEPSKPIPEQFALIVGEALHNFRSALDHLASAIIRTKIKEARCHFPVNESRENAVNHGDLKNMEDALPGSNELFCNTIRPENDVGDHLWYFGQLNNDDKHNLIIPTVTFADIKFRKISIGNQQLHDAAVGGDASKTMRLIASSVKPSFDGEPIVSVEVSFGPDAGPFAGKPVAQVLREVGEKVVSTLDEFDNLMSR</sequence>